<organism evidence="2 3">
    <name type="scientific">Trichophyton equinum (strain ATCC MYA-4606 / CBS 127.97)</name>
    <name type="common">Horse ringworm fungus</name>
    <dbReference type="NCBI Taxonomy" id="559882"/>
    <lineage>
        <taxon>Eukaryota</taxon>
        <taxon>Fungi</taxon>
        <taxon>Dikarya</taxon>
        <taxon>Ascomycota</taxon>
        <taxon>Pezizomycotina</taxon>
        <taxon>Eurotiomycetes</taxon>
        <taxon>Eurotiomycetidae</taxon>
        <taxon>Onygenales</taxon>
        <taxon>Arthrodermataceae</taxon>
        <taxon>Trichophyton</taxon>
    </lineage>
</organism>
<dbReference type="VEuPathDB" id="FungiDB:TEQG_05428"/>
<reference evidence="3" key="1">
    <citation type="journal article" date="2012" name="MBio">
        <title>Comparative genome analysis of Trichophyton rubrum and related dermatophytes reveals candidate genes involved in infection.</title>
        <authorList>
            <person name="Martinez D.A."/>
            <person name="Oliver B.G."/>
            <person name="Graeser Y."/>
            <person name="Goldberg J.M."/>
            <person name="Li W."/>
            <person name="Martinez-Rossi N.M."/>
            <person name="Monod M."/>
            <person name="Shelest E."/>
            <person name="Barton R.C."/>
            <person name="Birch E."/>
            <person name="Brakhage A.A."/>
            <person name="Chen Z."/>
            <person name="Gurr S.J."/>
            <person name="Heiman D."/>
            <person name="Heitman J."/>
            <person name="Kosti I."/>
            <person name="Rossi A."/>
            <person name="Saif S."/>
            <person name="Samalova M."/>
            <person name="Saunders C.W."/>
            <person name="Shea T."/>
            <person name="Summerbell R.C."/>
            <person name="Xu J."/>
            <person name="Young S."/>
            <person name="Zeng Q."/>
            <person name="Birren B.W."/>
            <person name="Cuomo C.A."/>
            <person name="White T.C."/>
        </authorList>
    </citation>
    <scope>NUCLEOTIDE SEQUENCE [LARGE SCALE GENOMIC DNA]</scope>
    <source>
        <strain evidence="3">ATCC MYA-4606 / CBS 127.97</strain>
    </source>
</reference>
<evidence type="ECO:0000313" key="2">
    <source>
        <dbReference type="EMBL" id="EGE06424.1"/>
    </source>
</evidence>
<dbReference type="EMBL" id="DS995747">
    <property type="protein sequence ID" value="EGE06424.1"/>
    <property type="molecule type" value="Genomic_DNA"/>
</dbReference>
<protein>
    <submittedName>
        <fullName evidence="2">Uncharacterized protein</fullName>
    </submittedName>
</protein>
<feature type="region of interest" description="Disordered" evidence="1">
    <location>
        <begin position="1"/>
        <end position="97"/>
    </location>
</feature>
<dbReference type="AlphaFoldDB" id="F2PX06"/>
<proteinExistence type="predicted"/>
<dbReference type="Proteomes" id="UP000009169">
    <property type="component" value="Unassembled WGS sequence"/>
</dbReference>
<keyword evidence="3" id="KW-1185">Reference proteome</keyword>
<feature type="compositionally biased region" description="Polar residues" evidence="1">
    <location>
        <begin position="46"/>
        <end position="56"/>
    </location>
</feature>
<dbReference type="HOGENOM" id="CLU_2348181_0_0_1"/>
<accession>F2PX06</accession>
<sequence>MCLKRGWRRREDESHMGSSLSHAMQFSRRRNCAVMQSDVQDPGRLQESTANQNIPSHNYGPGYQGMDQARSARPTLPTGTPESPGKGSWKKQEEEAE</sequence>
<evidence type="ECO:0000313" key="3">
    <source>
        <dbReference type="Proteomes" id="UP000009169"/>
    </source>
</evidence>
<name>F2PX06_TRIEC</name>
<evidence type="ECO:0000256" key="1">
    <source>
        <dbReference type="SAM" id="MobiDB-lite"/>
    </source>
</evidence>
<gene>
    <name evidence="2" type="ORF">TEQG_05428</name>
</gene>